<evidence type="ECO:0000256" key="1">
    <source>
        <dbReference type="ARBA" id="ARBA00001974"/>
    </source>
</evidence>
<dbReference type="InterPro" id="IPR041575">
    <property type="entry name" value="Rubredoxin_C"/>
</dbReference>
<dbReference type="Proteomes" id="UP000671913">
    <property type="component" value="Chromosome"/>
</dbReference>
<feature type="domain" description="NADH-rubredoxin oxidoreductase C-terminal" evidence="5">
    <location>
        <begin position="317"/>
        <end position="386"/>
    </location>
</feature>
<reference evidence="6" key="1">
    <citation type="submission" date="2020-08" db="EMBL/GenBank/DDBJ databases">
        <title>Genomic insights into the carbon and energy metabolism of the first obligate autotrophic acetogenic bacterium Aceticella autotrophica gen. nov., sp. nov.</title>
        <authorList>
            <person name="Toshchakov S.V."/>
            <person name="Elcheninov A.G."/>
            <person name="Kublanov I.V."/>
            <person name="Frolov E.N."/>
            <person name="Lebedinsky A.V."/>
        </authorList>
    </citation>
    <scope>NUCLEOTIDE SEQUENCE</scope>
    <source>
        <strain evidence="6">3443-3Ac</strain>
    </source>
</reference>
<name>A0A975GB62_9THEO</name>
<dbReference type="SUPFAM" id="SSF51905">
    <property type="entry name" value="FAD/NAD(P)-binding domain"/>
    <property type="match status" value="2"/>
</dbReference>
<dbReference type="Pfam" id="PF18267">
    <property type="entry name" value="Rubredoxin_C"/>
    <property type="match status" value="1"/>
</dbReference>
<gene>
    <name evidence="6" type="ORF">ACETAC_04425</name>
</gene>
<accession>A0A975GB62</accession>
<dbReference type="Gene3D" id="3.50.50.60">
    <property type="entry name" value="FAD/NAD(P)-binding domain"/>
    <property type="match status" value="2"/>
</dbReference>
<evidence type="ECO:0000313" key="7">
    <source>
        <dbReference type="Proteomes" id="UP000671913"/>
    </source>
</evidence>
<feature type="domain" description="FAD/NAD(P)-binding" evidence="4">
    <location>
        <begin position="1"/>
        <end position="298"/>
    </location>
</feature>
<keyword evidence="2" id="KW-0285">Flavoprotein</keyword>
<dbReference type="PANTHER" id="PTHR43429:SF3">
    <property type="entry name" value="NITRITE REDUCTASE [NAD(P)H]"/>
    <property type="match status" value="1"/>
</dbReference>
<dbReference type="Gene3D" id="3.30.390.30">
    <property type="match status" value="1"/>
</dbReference>
<dbReference type="RefSeq" id="WP_284680841.1">
    <property type="nucleotide sequence ID" value="NZ_CP060096.1"/>
</dbReference>
<evidence type="ECO:0000259" key="5">
    <source>
        <dbReference type="Pfam" id="PF18267"/>
    </source>
</evidence>
<dbReference type="PANTHER" id="PTHR43429">
    <property type="entry name" value="PYRIDINE NUCLEOTIDE-DISULFIDE OXIDOREDUCTASE DOMAIN-CONTAINING"/>
    <property type="match status" value="1"/>
</dbReference>
<dbReference type="InterPro" id="IPR023753">
    <property type="entry name" value="FAD/NAD-binding_dom"/>
</dbReference>
<dbReference type="Pfam" id="PF07992">
    <property type="entry name" value="Pyr_redox_2"/>
    <property type="match status" value="1"/>
</dbReference>
<proteinExistence type="predicted"/>
<dbReference type="PRINTS" id="PR00411">
    <property type="entry name" value="PNDRDTASEI"/>
</dbReference>
<sequence length="422" mass="46649">MKIVIIGNSVAMVGAVEAIRKNDKNTEIIVISDEKYHVYSRPLISYYLGNTVSEEKMSYRDMDFYTKNNIKTYLSTKVVSIDENKNTVCFENGDSIEYDKLLIATGGKPFVPPMEGLNKKNIHTFTKLDDAKELKKSAKTGSKAVIIGGGLIGFKAAEGLHDLGVDVTIVELSDRILSTILDKESAAIISERLIKDGIKIITNTTADKILGNEYITGVQLKNGEELQADNLIFAIGVVPNTEIVKNTSIKLNRGIIVDNKMKTNIDNIYAAGDVAEGYDMLIGGNRVVPIWPNAYLQGEIAGLNMIGIESVNKGTFPMNSIGYKDTYIITGGIINPQEEGYEILLKSDDTKKIYKKIIIKDNRLKGFILINDIDRAGIFTGLIRDSIDITPFKDCLLKDDFGYSYFPKSLRKSKMLGQEAAI</sequence>
<dbReference type="EMBL" id="CP060096">
    <property type="protein sequence ID" value="QSZ28103.1"/>
    <property type="molecule type" value="Genomic_DNA"/>
</dbReference>
<dbReference type="InterPro" id="IPR050260">
    <property type="entry name" value="FAD-bd_OxRdtase"/>
</dbReference>
<dbReference type="KEGG" id="aaut:ACETAC_04425"/>
<dbReference type="AlphaFoldDB" id="A0A975GB62"/>
<dbReference type="InterPro" id="IPR016156">
    <property type="entry name" value="FAD/NAD-linked_Rdtase_dimer_sf"/>
</dbReference>
<dbReference type="PRINTS" id="PR00368">
    <property type="entry name" value="FADPNR"/>
</dbReference>
<comment type="cofactor">
    <cofactor evidence="1">
        <name>FAD</name>
        <dbReference type="ChEBI" id="CHEBI:57692"/>
    </cofactor>
</comment>
<evidence type="ECO:0000313" key="6">
    <source>
        <dbReference type="EMBL" id="QSZ28103.1"/>
    </source>
</evidence>
<keyword evidence="7" id="KW-1185">Reference proteome</keyword>
<dbReference type="GO" id="GO:0016491">
    <property type="term" value="F:oxidoreductase activity"/>
    <property type="evidence" value="ECO:0007669"/>
    <property type="project" value="InterPro"/>
</dbReference>
<protein>
    <submittedName>
        <fullName evidence="6">NAD(P)/FAD-dependent oxidoreductase</fullName>
    </submittedName>
</protein>
<evidence type="ECO:0000256" key="3">
    <source>
        <dbReference type="ARBA" id="ARBA00022827"/>
    </source>
</evidence>
<dbReference type="InterPro" id="IPR036188">
    <property type="entry name" value="FAD/NAD-bd_sf"/>
</dbReference>
<keyword evidence="3" id="KW-0274">FAD</keyword>
<evidence type="ECO:0000256" key="2">
    <source>
        <dbReference type="ARBA" id="ARBA00022630"/>
    </source>
</evidence>
<evidence type="ECO:0000259" key="4">
    <source>
        <dbReference type="Pfam" id="PF07992"/>
    </source>
</evidence>
<organism evidence="6 7">
    <name type="scientific">Aceticella autotrophica</name>
    <dbReference type="NCBI Taxonomy" id="2755338"/>
    <lineage>
        <taxon>Bacteria</taxon>
        <taxon>Bacillati</taxon>
        <taxon>Bacillota</taxon>
        <taxon>Clostridia</taxon>
        <taxon>Thermoanaerobacterales</taxon>
        <taxon>Thermoanaerobacteraceae</taxon>
        <taxon>Aceticella</taxon>
    </lineage>
</organism>